<feature type="compositionally biased region" description="Basic and acidic residues" evidence="7">
    <location>
        <begin position="120"/>
        <end position="131"/>
    </location>
</feature>
<dbReference type="PANTHER" id="PTHR43806">
    <property type="entry name" value="PEPTIDASE S8"/>
    <property type="match status" value="1"/>
</dbReference>
<protein>
    <submittedName>
        <fullName evidence="10">Subtilisin-like serine protease</fullName>
    </submittedName>
</protein>
<evidence type="ECO:0000256" key="3">
    <source>
        <dbReference type="ARBA" id="ARBA00022801"/>
    </source>
</evidence>
<dbReference type="eggNOG" id="COG1404">
    <property type="taxonomic scope" value="Bacteria"/>
</dbReference>
<dbReference type="KEGG" id="kse:Ksed_02320"/>
<dbReference type="AlphaFoldDB" id="C7NJI7"/>
<dbReference type="HOGENOM" id="CLU_011263_17_3_11"/>
<feature type="signal peptide" evidence="8">
    <location>
        <begin position="1"/>
        <end position="29"/>
    </location>
</feature>
<reference evidence="10 11" key="1">
    <citation type="journal article" date="2009" name="Stand. Genomic Sci.">
        <title>Complete genome sequence of Kytococcus sedentarius type strain (541).</title>
        <authorList>
            <person name="Sims D."/>
            <person name="Brettin T."/>
            <person name="Detter J.C."/>
            <person name="Han C."/>
            <person name="Lapidus A."/>
            <person name="Copeland A."/>
            <person name="Glavina Del Rio T."/>
            <person name="Nolan M."/>
            <person name="Chen F."/>
            <person name="Lucas S."/>
            <person name="Tice H."/>
            <person name="Cheng J.F."/>
            <person name="Bruce D."/>
            <person name="Goodwin L."/>
            <person name="Pitluck S."/>
            <person name="Ovchinnikova G."/>
            <person name="Pati A."/>
            <person name="Ivanova N."/>
            <person name="Mavrommatis K."/>
            <person name="Chen A."/>
            <person name="Palaniappan K."/>
            <person name="D'haeseleer P."/>
            <person name="Chain P."/>
            <person name="Bristow J."/>
            <person name="Eisen J.A."/>
            <person name="Markowitz V."/>
            <person name="Hugenholtz P."/>
            <person name="Schneider S."/>
            <person name="Goker M."/>
            <person name="Pukall R."/>
            <person name="Kyrpides N.C."/>
            <person name="Klenk H.P."/>
        </authorList>
    </citation>
    <scope>NUCLEOTIDE SEQUENCE [LARGE SCALE GENOMIC DNA]</scope>
    <source>
        <strain evidence="11">ATCC 14392 / DSM 20547 / JCM 11482 / CCUG 33030 / NBRC 15357 / NCTC 11040 / CCM 314 / 541</strain>
    </source>
</reference>
<dbReference type="EMBL" id="CP001686">
    <property type="protein sequence ID" value="ACV05317.1"/>
    <property type="molecule type" value="Genomic_DNA"/>
</dbReference>
<keyword evidence="2 5" id="KW-0645">Protease</keyword>
<evidence type="ECO:0000256" key="1">
    <source>
        <dbReference type="ARBA" id="ARBA00011073"/>
    </source>
</evidence>
<evidence type="ECO:0000259" key="9">
    <source>
        <dbReference type="Pfam" id="PF00082"/>
    </source>
</evidence>
<dbReference type="RefSeq" id="WP_012801735.1">
    <property type="nucleotide sequence ID" value="NC_013169.1"/>
</dbReference>
<gene>
    <name evidence="10" type="ordered locus">Ksed_02320</name>
</gene>
<comment type="similarity">
    <text evidence="1 5 6">Belongs to the peptidase S8 family.</text>
</comment>
<feature type="domain" description="Peptidase S8/S53" evidence="9">
    <location>
        <begin position="193"/>
        <end position="576"/>
    </location>
</feature>
<dbReference type="PROSITE" id="PS51892">
    <property type="entry name" value="SUBTILASE"/>
    <property type="match status" value="1"/>
</dbReference>
<keyword evidence="3 5" id="KW-0378">Hydrolase</keyword>
<dbReference type="Pfam" id="PF00082">
    <property type="entry name" value="Peptidase_S8"/>
    <property type="match status" value="1"/>
</dbReference>
<dbReference type="InterPro" id="IPR022398">
    <property type="entry name" value="Peptidase_S8_His-AS"/>
</dbReference>
<feature type="active site" description="Charge relay system" evidence="5">
    <location>
        <position position="498"/>
    </location>
</feature>
<feature type="region of interest" description="Disordered" evidence="7">
    <location>
        <begin position="120"/>
        <end position="173"/>
    </location>
</feature>
<dbReference type="Gene3D" id="3.40.50.200">
    <property type="entry name" value="Peptidase S8/S53 domain"/>
    <property type="match status" value="1"/>
</dbReference>
<feature type="compositionally biased region" description="Basic and acidic residues" evidence="7">
    <location>
        <begin position="139"/>
        <end position="153"/>
    </location>
</feature>
<dbReference type="Proteomes" id="UP000006666">
    <property type="component" value="Chromosome"/>
</dbReference>
<evidence type="ECO:0000256" key="5">
    <source>
        <dbReference type="PROSITE-ProRule" id="PRU01240"/>
    </source>
</evidence>
<dbReference type="InterPro" id="IPR000209">
    <property type="entry name" value="Peptidase_S8/S53_dom"/>
</dbReference>
<dbReference type="GO" id="GO:0004252">
    <property type="term" value="F:serine-type endopeptidase activity"/>
    <property type="evidence" value="ECO:0007669"/>
    <property type="project" value="UniProtKB-UniRule"/>
</dbReference>
<evidence type="ECO:0000256" key="8">
    <source>
        <dbReference type="SAM" id="SignalP"/>
    </source>
</evidence>
<dbReference type="SUPFAM" id="SSF52743">
    <property type="entry name" value="Subtilisin-like"/>
    <property type="match status" value="1"/>
</dbReference>
<dbReference type="STRING" id="478801.Ksed_02320"/>
<dbReference type="InterPro" id="IPR050131">
    <property type="entry name" value="Peptidase_S8_subtilisin-like"/>
</dbReference>
<keyword evidence="11" id="KW-1185">Reference proteome</keyword>
<dbReference type="PROSITE" id="PS00138">
    <property type="entry name" value="SUBTILASE_SER"/>
    <property type="match status" value="1"/>
</dbReference>
<evidence type="ECO:0000256" key="2">
    <source>
        <dbReference type="ARBA" id="ARBA00022670"/>
    </source>
</evidence>
<organism evidence="10 11">
    <name type="scientific">Kytococcus sedentarius (strain ATCC 14392 / DSM 20547 / JCM 11482 / CCUG 33030 / NBRC 15357 / NCTC 11040 / CCM 314 / 541)</name>
    <name type="common">Micrococcus sedentarius</name>
    <dbReference type="NCBI Taxonomy" id="478801"/>
    <lineage>
        <taxon>Bacteria</taxon>
        <taxon>Bacillati</taxon>
        <taxon>Actinomycetota</taxon>
        <taxon>Actinomycetes</taxon>
        <taxon>Micrococcales</taxon>
        <taxon>Kytococcaceae</taxon>
        <taxon>Kytococcus</taxon>
    </lineage>
</organism>
<dbReference type="GO" id="GO:0006508">
    <property type="term" value="P:proteolysis"/>
    <property type="evidence" value="ECO:0007669"/>
    <property type="project" value="UniProtKB-KW"/>
</dbReference>
<dbReference type="PROSITE" id="PS00136">
    <property type="entry name" value="SUBTILASE_ASP"/>
    <property type="match status" value="1"/>
</dbReference>
<accession>C7NJI7</accession>
<dbReference type="PROSITE" id="PS00137">
    <property type="entry name" value="SUBTILASE_HIS"/>
    <property type="match status" value="1"/>
</dbReference>
<feature type="chain" id="PRO_5039623337" evidence="8">
    <location>
        <begin position="30"/>
        <end position="591"/>
    </location>
</feature>
<dbReference type="InterPro" id="IPR036852">
    <property type="entry name" value="Peptidase_S8/S53_dom_sf"/>
</dbReference>
<proteinExistence type="inferred from homology"/>
<evidence type="ECO:0000313" key="11">
    <source>
        <dbReference type="Proteomes" id="UP000006666"/>
    </source>
</evidence>
<keyword evidence="8" id="KW-0732">Signal</keyword>
<dbReference type="InterPro" id="IPR015500">
    <property type="entry name" value="Peptidase_S8_subtilisin-rel"/>
</dbReference>
<name>C7NJI7_KYTSD</name>
<dbReference type="MEROPS" id="S08.091"/>
<evidence type="ECO:0000256" key="6">
    <source>
        <dbReference type="RuleBase" id="RU003355"/>
    </source>
</evidence>
<evidence type="ECO:0000256" key="4">
    <source>
        <dbReference type="ARBA" id="ARBA00022825"/>
    </source>
</evidence>
<dbReference type="PRINTS" id="PR00723">
    <property type="entry name" value="SUBTILISIN"/>
</dbReference>
<feature type="active site" description="Charge relay system" evidence="5">
    <location>
        <position position="202"/>
    </location>
</feature>
<evidence type="ECO:0000313" key="10">
    <source>
        <dbReference type="EMBL" id="ACV05317.1"/>
    </source>
</evidence>
<dbReference type="InterPro" id="IPR023828">
    <property type="entry name" value="Peptidase_S8_Ser-AS"/>
</dbReference>
<evidence type="ECO:0000256" key="7">
    <source>
        <dbReference type="SAM" id="MobiDB-lite"/>
    </source>
</evidence>
<dbReference type="PANTHER" id="PTHR43806:SF11">
    <property type="entry name" value="CEREVISIN-RELATED"/>
    <property type="match status" value="1"/>
</dbReference>
<feature type="active site" description="Charge relay system" evidence="5">
    <location>
        <position position="251"/>
    </location>
</feature>
<sequence length="591" mass="61621">MSHTTRRIGAALGAIALTGTLVASSPSTAVPTTADPAQATTGAGTQRHLVLAAEGADDASVRAAIEAAGGEVAQTNEAIALYTVNGPVDLAARLAGSTVIEGTMADKVIGYTPGSDLADKVRRADEVEKVRSQRPAHPASDRAHERATSEGHGRGKGKGKPQPGPVPAGDSLSDRQWNIDMIDAPDAHRTATGKGARVGVMDTGVDGDHPDLAANFNAALSRNFTTDIPEIDGPCEEADCKDANDVDEGGHGTHVASTIASARNGHGIVGVAPDADLVNLRVGQDSGYFFLEPTLEALTYAPSAGVDVVNMSYYIDPWAFNCPNNPADSPEEQAEQRFTIEATNRALGYARSHGVTLVSSLGNSALDLGKVTTDDSSPNYPEGEVREREIDNSCLDLPVEGDGSMGVSAVGPSGLKSYYSNYGVAEIHVAAPGGAYRDFEDGSMTATPENLILAAAPKGVLEESGDLDENGMPTSDFVVREELAGGEVAYYQYMQGTSMASPHVTGVAALVIEEKGQPDNRLGGRKMQPKRVEGAITTSAHERDCDAEVFSYPGLSDRYTATCEGDADFNGFYGHGIINAASAVSKTPHKH</sequence>
<keyword evidence="4 5" id="KW-0720">Serine protease</keyword>
<dbReference type="InterPro" id="IPR023827">
    <property type="entry name" value="Peptidase_S8_Asp-AS"/>
</dbReference>